<evidence type="ECO:0000313" key="4">
    <source>
        <dbReference type="Proteomes" id="UP001152467"/>
    </source>
</evidence>
<feature type="transmembrane region" description="Helical" evidence="1">
    <location>
        <begin position="36"/>
        <end position="55"/>
    </location>
</feature>
<dbReference type="Proteomes" id="UP001152485">
    <property type="component" value="Unassembled WGS sequence"/>
</dbReference>
<dbReference type="EMBL" id="CAMAPC010000017">
    <property type="protein sequence ID" value="CAH9064177.1"/>
    <property type="molecule type" value="Genomic_DNA"/>
</dbReference>
<dbReference type="Proteomes" id="UP001152467">
    <property type="component" value="Unassembled WGS sequence"/>
</dbReference>
<evidence type="ECO:0000313" key="5">
    <source>
        <dbReference type="Proteomes" id="UP001152485"/>
    </source>
</evidence>
<evidence type="ECO:0000256" key="1">
    <source>
        <dbReference type="SAM" id="Phobius"/>
    </source>
</evidence>
<comment type="caution">
    <text evidence="3">The sequence shown here is derived from an EMBL/GenBank/DDBJ whole genome shotgun (WGS) entry which is preliminary data.</text>
</comment>
<name>A0A9W4R362_9GAMM</name>
<gene>
    <name evidence="3" type="ORF">PSECIP111854_03384</name>
    <name evidence="2" type="ORF">PSECIP111951_00628</name>
</gene>
<dbReference type="EMBL" id="CAMAPD010000002">
    <property type="protein sequence ID" value="CAH9052478.1"/>
    <property type="molecule type" value="Genomic_DNA"/>
</dbReference>
<dbReference type="RefSeq" id="WP_261591820.1">
    <property type="nucleotide sequence ID" value="NZ_CAMAPC010000017.1"/>
</dbReference>
<dbReference type="AlphaFoldDB" id="A0A9W4R362"/>
<keyword evidence="4" id="KW-1185">Reference proteome</keyword>
<evidence type="ECO:0000313" key="2">
    <source>
        <dbReference type="EMBL" id="CAH9052478.1"/>
    </source>
</evidence>
<evidence type="ECO:0000313" key="3">
    <source>
        <dbReference type="EMBL" id="CAH9064177.1"/>
    </source>
</evidence>
<feature type="transmembrane region" description="Helical" evidence="1">
    <location>
        <begin position="12"/>
        <end position="30"/>
    </location>
</feature>
<keyword evidence="1" id="KW-0812">Transmembrane</keyword>
<protein>
    <submittedName>
        <fullName evidence="3">Uncharacterized protein</fullName>
    </submittedName>
</protein>
<feature type="transmembrane region" description="Helical" evidence="1">
    <location>
        <begin position="85"/>
        <end position="106"/>
    </location>
</feature>
<accession>A0A9W4R362</accession>
<organism evidence="3 4">
    <name type="scientific">Pseudoalteromonas holothuriae</name>
    <dbReference type="NCBI Taxonomy" id="2963714"/>
    <lineage>
        <taxon>Bacteria</taxon>
        <taxon>Pseudomonadati</taxon>
        <taxon>Pseudomonadota</taxon>
        <taxon>Gammaproteobacteria</taxon>
        <taxon>Alteromonadales</taxon>
        <taxon>Pseudoalteromonadaceae</taxon>
        <taxon>Pseudoalteromonas</taxon>
    </lineage>
</organism>
<reference evidence="3 5" key="1">
    <citation type="submission" date="2022-07" db="EMBL/GenBank/DDBJ databases">
        <authorList>
            <person name="Criscuolo A."/>
        </authorList>
    </citation>
    <scope>NUCLEOTIDE SEQUENCE</scope>
    <source>
        <strain evidence="5">CIP 111951</strain>
        <strain evidence="3">CIP111854</strain>
        <strain evidence="2">CIP111951</strain>
    </source>
</reference>
<keyword evidence="1" id="KW-0472">Membrane</keyword>
<proteinExistence type="predicted"/>
<feature type="transmembrane region" description="Helical" evidence="1">
    <location>
        <begin position="62"/>
        <end position="79"/>
    </location>
</feature>
<sequence>MNKHNIGRSLASKSPLALLFNVFLFVLLAVFDGTFILSNMLYAIVFGLGCAALLLGYWHEKGGYLFILALLMPLLLVIMSELTSFVALAWVINGYFCGFALALLIYKLSYLKKHSS</sequence>
<keyword evidence="1" id="KW-1133">Transmembrane helix</keyword>